<evidence type="ECO:0000313" key="9">
    <source>
        <dbReference type="Proteomes" id="UP000185783"/>
    </source>
</evidence>
<comment type="function">
    <text evidence="6">Responsible for synthesis of pseudouridine from uracil.</text>
</comment>
<reference evidence="8 9" key="1">
    <citation type="submission" date="2016-03" db="EMBL/GenBank/DDBJ databases">
        <title>Genome sequence of Nesiotobacter sp. nov., a moderately halophilic alphaproteobacterium isolated from the Yellow Sea, China.</title>
        <authorList>
            <person name="Zhang G."/>
            <person name="Zhang R."/>
        </authorList>
    </citation>
    <scope>NUCLEOTIDE SEQUENCE [LARGE SCALE GENOMIC DNA]</scope>
    <source>
        <strain evidence="8 9">WB1-6</strain>
    </source>
</reference>
<dbReference type="STRING" id="197461.A3843_16640"/>
<dbReference type="InterPro" id="IPR006145">
    <property type="entry name" value="PsdUridine_synth_RsuA/RluA"/>
</dbReference>
<comment type="catalytic activity">
    <reaction evidence="6">
        <text>a uridine in RNA = a pseudouridine in RNA</text>
        <dbReference type="Rhea" id="RHEA:48348"/>
        <dbReference type="Rhea" id="RHEA-COMP:12068"/>
        <dbReference type="Rhea" id="RHEA-COMP:12069"/>
        <dbReference type="ChEBI" id="CHEBI:65314"/>
        <dbReference type="ChEBI" id="CHEBI:65315"/>
    </reaction>
</comment>
<dbReference type="PROSITE" id="PS01129">
    <property type="entry name" value="PSI_RLU"/>
    <property type="match status" value="1"/>
</dbReference>
<dbReference type="OrthoDB" id="9807829at2"/>
<dbReference type="GO" id="GO:0000455">
    <property type="term" value="P:enzyme-directed rRNA pseudouridine synthesis"/>
    <property type="evidence" value="ECO:0007669"/>
    <property type="project" value="TreeGrafter"/>
</dbReference>
<dbReference type="RefSeq" id="WP_028481907.1">
    <property type="nucleotide sequence ID" value="NZ_LVVZ01000032.1"/>
</dbReference>
<dbReference type="Pfam" id="PF00849">
    <property type="entry name" value="PseudoU_synth_2"/>
    <property type="match status" value="1"/>
</dbReference>
<dbReference type="PANTHER" id="PTHR21600:SF44">
    <property type="entry name" value="RIBOSOMAL LARGE SUBUNIT PSEUDOURIDINE SYNTHASE D"/>
    <property type="match status" value="1"/>
</dbReference>
<dbReference type="NCBIfam" id="TIGR00005">
    <property type="entry name" value="rluA_subfam"/>
    <property type="match status" value="1"/>
</dbReference>
<dbReference type="PROSITE" id="PS50889">
    <property type="entry name" value="S4"/>
    <property type="match status" value="1"/>
</dbReference>
<dbReference type="CDD" id="cd00165">
    <property type="entry name" value="S4"/>
    <property type="match status" value="1"/>
</dbReference>
<sequence>MSGIQTIKVDKDEDGMRLDRWFKSHFPDLGFGRLQKLLRTGQVRVDGKRAESSTRIVSGQMIRVPPISVEVAADDRPNAKPRSSKLIADDKAAIEQMMLYEDKDVMVLNKPAGLAVQGGSGLKRHLDGMLDAFTDRKGNKPRLVHRLDRDTSGIILVARTRKAAQELTKSFRHRNTQKIYWAVVAGVPKPRQGRISTFLARSEEDERMRIARHGEDEAQHAVSLYNVVEQSGQKLAWVTLKPVTGRTHQLRAHTAHIRHPIIGDSKYFNIMNWDLPGGIQNKLHLLARRIVIPHPSGTGMIDVSAPLPPHMQQTWNLLGFDVSEYDPEIAEPQ</sequence>
<dbReference type="InterPro" id="IPR002942">
    <property type="entry name" value="S4_RNA-bd"/>
</dbReference>
<dbReference type="InterPro" id="IPR006225">
    <property type="entry name" value="PsdUridine_synth_RluC/D"/>
</dbReference>
<organism evidence="8 9">
    <name type="scientific">Pseudovibrio exalbescens</name>
    <dbReference type="NCBI Taxonomy" id="197461"/>
    <lineage>
        <taxon>Bacteria</taxon>
        <taxon>Pseudomonadati</taxon>
        <taxon>Pseudomonadota</taxon>
        <taxon>Alphaproteobacteria</taxon>
        <taxon>Hyphomicrobiales</taxon>
        <taxon>Stappiaceae</taxon>
        <taxon>Pseudovibrio</taxon>
    </lineage>
</organism>
<dbReference type="SUPFAM" id="SSF55120">
    <property type="entry name" value="Pseudouridine synthase"/>
    <property type="match status" value="1"/>
</dbReference>
<dbReference type="EMBL" id="LVVZ01000032">
    <property type="protein sequence ID" value="OKL42801.1"/>
    <property type="molecule type" value="Genomic_DNA"/>
</dbReference>
<dbReference type="GO" id="GO:0160140">
    <property type="term" value="F:23S rRNA pseudouridine(1911/1915/1917) synthase activity"/>
    <property type="evidence" value="ECO:0007669"/>
    <property type="project" value="UniProtKB-EC"/>
</dbReference>
<dbReference type="InterPro" id="IPR006224">
    <property type="entry name" value="PsdUridine_synth_RluA-like_CS"/>
</dbReference>
<dbReference type="Proteomes" id="UP000185783">
    <property type="component" value="Unassembled WGS sequence"/>
</dbReference>
<gene>
    <name evidence="8" type="ORF">A3843_16640</name>
</gene>
<dbReference type="CDD" id="cd02869">
    <property type="entry name" value="PseudoU_synth_RluA_like"/>
    <property type="match status" value="1"/>
</dbReference>
<name>A0A1U7JDT0_9HYPH</name>
<comment type="similarity">
    <text evidence="1 6">Belongs to the pseudouridine synthase RluA family.</text>
</comment>
<dbReference type="SUPFAM" id="SSF55174">
    <property type="entry name" value="Alpha-L RNA-binding motif"/>
    <property type="match status" value="1"/>
</dbReference>
<evidence type="ECO:0000313" key="8">
    <source>
        <dbReference type="EMBL" id="OKL42801.1"/>
    </source>
</evidence>
<accession>A0A1U7JDT0</accession>
<proteinExistence type="inferred from homology"/>
<keyword evidence="2 6" id="KW-0413">Isomerase</keyword>
<dbReference type="InterPro" id="IPR050188">
    <property type="entry name" value="RluA_PseudoU_synthase"/>
</dbReference>
<evidence type="ECO:0000259" key="7">
    <source>
        <dbReference type="SMART" id="SM00363"/>
    </source>
</evidence>
<evidence type="ECO:0000256" key="3">
    <source>
        <dbReference type="ARBA" id="ARBA00036882"/>
    </source>
</evidence>
<comment type="caution">
    <text evidence="8">The sequence shown here is derived from an EMBL/GenBank/DDBJ whole genome shotgun (WGS) entry which is preliminary data.</text>
</comment>
<keyword evidence="9" id="KW-1185">Reference proteome</keyword>
<comment type="catalytic activity">
    <reaction evidence="3">
        <text>uridine(1911/1915/1917) in 23S rRNA = pseudouridine(1911/1915/1917) in 23S rRNA</text>
        <dbReference type="Rhea" id="RHEA:42524"/>
        <dbReference type="Rhea" id="RHEA-COMP:10097"/>
        <dbReference type="Rhea" id="RHEA-COMP:10098"/>
        <dbReference type="ChEBI" id="CHEBI:65314"/>
        <dbReference type="ChEBI" id="CHEBI:65315"/>
        <dbReference type="EC" id="5.4.99.23"/>
    </reaction>
</comment>
<feature type="active site" evidence="4">
    <location>
        <position position="148"/>
    </location>
</feature>
<dbReference type="InterPro" id="IPR020103">
    <property type="entry name" value="PsdUridine_synth_cat_dom_sf"/>
</dbReference>
<feature type="domain" description="RNA-binding S4" evidence="7">
    <location>
        <begin position="16"/>
        <end position="77"/>
    </location>
</feature>
<dbReference type="SMART" id="SM00363">
    <property type="entry name" value="S4"/>
    <property type="match status" value="1"/>
</dbReference>
<dbReference type="GO" id="GO:0003723">
    <property type="term" value="F:RNA binding"/>
    <property type="evidence" value="ECO:0007669"/>
    <property type="project" value="UniProtKB-KW"/>
</dbReference>
<evidence type="ECO:0000256" key="2">
    <source>
        <dbReference type="ARBA" id="ARBA00023235"/>
    </source>
</evidence>
<dbReference type="EC" id="5.4.99.-" evidence="6"/>
<evidence type="ECO:0000256" key="5">
    <source>
        <dbReference type="PROSITE-ProRule" id="PRU00182"/>
    </source>
</evidence>
<dbReference type="PANTHER" id="PTHR21600">
    <property type="entry name" value="MITOCHONDRIAL RNA PSEUDOURIDINE SYNTHASE"/>
    <property type="match status" value="1"/>
</dbReference>
<dbReference type="Gene3D" id="3.30.2350.10">
    <property type="entry name" value="Pseudouridine synthase"/>
    <property type="match status" value="1"/>
</dbReference>
<dbReference type="InterPro" id="IPR036986">
    <property type="entry name" value="S4_RNA-bd_sf"/>
</dbReference>
<dbReference type="AlphaFoldDB" id="A0A1U7JDT0"/>
<evidence type="ECO:0000256" key="4">
    <source>
        <dbReference type="PIRSR" id="PIRSR606225-1"/>
    </source>
</evidence>
<evidence type="ECO:0000256" key="6">
    <source>
        <dbReference type="RuleBase" id="RU362028"/>
    </source>
</evidence>
<evidence type="ECO:0000256" key="1">
    <source>
        <dbReference type="ARBA" id="ARBA00010876"/>
    </source>
</evidence>
<keyword evidence="5" id="KW-0694">RNA-binding</keyword>
<protein>
    <recommendedName>
        <fullName evidence="6">Pseudouridine synthase</fullName>
        <ecNumber evidence="6">5.4.99.-</ecNumber>
    </recommendedName>
</protein>
<dbReference type="Gene3D" id="3.10.290.10">
    <property type="entry name" value="RNA-binding S4 domain"/>
    <property type="match status" value="1"/>
</dbReference>